<reference evidence="1 2" key="1">
    <citation type="journal article" date="2016" name="Genome Biol. Evol.">
        <title>Gene Family Evolution Reflects Adaptation to Soil Environmental Stressors in the Genome of the Collembolan Orchesella cincta.</title>
        <authorList>
            <person name="Faddeeva-Vakhrusheva A."/>
            <person name="Derks M.F."/>
            <person name="Anvar S.Y."/>
            <person name="Agamennone V."/>
            <person name="Suring W."/>
            <person name="Smit S."/>
            <person name="van Straalen N.M."/>
            <person name="Roelofs D."/>
        </authorList>
    </citation>
    <scope>NUCLEOTIDE SEQUENCE [LARGE SCALE GENOMIC DNA]</scope>
    <source>
        <tissue evidence="1">Mixed pool</tissue>
    </source>
</reference>
<keyword evidence="2" id="KW-1185">Reference proteome</keyword>
<dbReference type="InterPro" id="IPR032675">
    <property type="entry name" value="LRR_dom_sf"/>
</dbReference>
<evidence type="ECO:0000313" key="1">
    <source>
        <dbReference type="EMBL" id="ODM90527.1"/>
    </source>
</evidence>
<accession>A0A1D2MC01</accession>
<proteinExistence type="predicted"/>
<gene>
    <name evidence="1" type="ORF">Ocin01_16155</name>
</gene>
<evidence type="ECO:0000313" key="2">
    <source>
        <dbReference type="Proteomes" id="UP000094527"/>
    </source>
</evidence>
<dbReference type="EMBL" id="LJIJ01001920">
    <property type="protein sequence ID" value="ODM90527.1"/>
    <property type="molecule type" value="Genomic_DNA"/>
</dbReference>
<dbReference type="Proteomes" id="UP000094527">
    <property type="component" value="Unassembled WGS sequence"/>
</dbReference>
<name>A0A1D2MC01_ORCCI</name>
<dbReference type="SUPFAM" id="SSF52047">
    <property type="entry name" value="RNI-like"/>
    <property type="match status" value="1"/>
</dbReference>
<dbReference type="AlphaFoldDB" id="A0A1D2MC01"/>
<organism evidence="1 2">
    <name type="scientific">Orchesella cincta</name>
    <name type="common">Springtail</name>
    <name type="synonym">Podura cincta</name>
    <dbReference type="NCBI Taxonomy" id="48709"/>
    <lineage>
        <taxon>Eukaryota</taxon>
        <taxon>Metazoa</taxon>
        <taxon>Ecdysozoa</taxon>
        <taxon>Arthropoda</taxon>
        <taxon>Hexapoda</taxon>
        <taxon>Collembola</taxon>
        <taxon>Entomobryomorpha</taxon>
        <taxon>Entomobryoidea</taxon>
        <taxon>Orchesellidae</taxon>
        <taxon>Orchesellinae</taxon>
        <taxon>Orchesella</taxon>
    </lineage>
</organism>
<protein>
    <recommendedName>
        <fullName evidence="3">F-box domain-containing protein</fullName>
    </recommendedName>
</protein>
<sequence length="437" mass="49808">MSPIGNDSSQQNGSNWVELSTELLMKIFSHLKLDELGLKDYQDNKHCLLQTRLVHPRWKLVMDELLEKWCLEFWTKWKATYPSNVSNRYNFPHLSIGRSLDGSGMDDILCPPFLQEENRPSPTKSVCITERKKSKYWKREIYFPKYGTTLTSLTLNQISAKNPLPAKTLASVLNFTSNLKAIAIQNVCFQGDGVELQSMSLPALPHLEHLKFWGVKEIFVDWILKPYSKQLVTLETDRCIEWNPNDNDFLAYQSLKRLKVWPPLTGLVEAPVIPPPLQFLSLGGLKTGDVGPNTLQLIQKCISHFSATLVDLHLEVSNYLTSRPRVYASVKSEGGDKDEDAVGPPITNFSFPMLKTFWIFYPKTEGEVGIVTDFLQMFPALETLKLLLDSEDIDGHTAKEHLMEQEFWKVCPNLKTISVQIGGYVDNLILRMEAPFN</sequence>
<evidence type="ECO:0008006" key="3">
    <source>
        <dbReference type="Google" id="ProtNLM"/>
    </source>
</evidence>
<dbReference type="Gene3D" id="3.80.10.10">
    <property type="entry name" value="Ribonuclease Inhibitor"/>
    <property type="match status" value="1"/>
</dbReference>
<comment type="caution">
    <text evidence="1">The sequence shown here is derived from an EMBL/GenBank/DDBJ whole genome shotgun (WGS) entry which is preliminary data.</text>
</comment>